<proteinExistence type="predicted"/>
<name>A0A820JRG6_9BILA</name>
<protein>
    <submittedName>
        <fullName evidence="1">Uncharacterized protein</fullName>
    </submittedName>
</protein>
<feature type="non-terminal residue" evidence="1">
    <location>
        <position position="1"/>
    </location>
</feature>
<dbReference type="AlphaFoldDB" id="A0A820JRG6"/>
<evidence type="ECO:0000313" key="2">
    <source>
        <dbReference type="EMBL" id="CAF5177456.1"/>
    </source>
</evidence>
<sequence length="71" mass="7846">MQLSHISLTPYRADVRRVSIHRINNVDGFGTRTAQSAVSLKSVAPNSQVSPKFGNAFNYSNRELRALGKSK</sequence>
<dbReference type="EMBL" id="CAJOBG010022716">
    <property type="protein sequence ID" value="CAF4330892.1"/>
    <property type="molecule type" value="Genomic_DNA"/>
</dbReference>
<evidence type="ECO:0000313" key="1">
    <source>
        <dbReference type="EMBL" id="CAF4330892.1"/>
    </source>
</evidence>
<dbReference type="Proteomes" id="UP000681720">
    <property type="component" value="Unassembled WGS sequence"/>
</dbReference>
<evidence type="ECO:0000313" key="3">
    <source>
        <dbReference type="Proteomes" id="UP000663866"/>
    </source>
</evidence>
<dbReference type="EMBL" id="CAJOBJ010327473">
    <property type="protein sequence ID" value="CAF5177456.1"/>
    <property type="molecule type" value="Genomic_DNA"/>
</dbReference>
<gene>
    <name evidence="2" type="ORF">GIL414_LOCUS68180</name>
    <name evidence="1" type="ORF">OVN521_LOCUS32307</name>
</gene>
<keyword evidence="3" id="KW-1185">Reference proteome</keyword>
<reference evidence="1" key="1">
    <citation type="submission" date="2021-02" db="EMBL/GenBank/DDBJ databases">
        <authorList>
            <person name="Nowell W R."/>
        </authorList>
    </citation>
    <scope>NUCLEOTIDE SEQUENCE</scope>
</reference>
<comment type="caution">
    <text evidence="1">The sequence shown here is derived from an EMBL/GenBank/DDBJ whole genome shotgun (WGS) entry which is preliminary data.</text>
</comment>
<accession>A0A820JRG6</accession>
<organism evidence="1 3">
    <name type="scientific">Rotaria magnacalcarata</name>
    <dbReference type="NCBI Taxonomy" id="392030"/>
    <lineage>
        <taxon>Eukaryota</taxon>
        <taxon>Metazoa</taxon>
        <taxon>Spiralia</taxon>
        <taxon>Gnathifera</taxon>
        <taxon>Rotifera</taxon>
        <taxon>Eurotatoria</taxon>
        <taxon>Bdelloidea</taxon>
        <taxon>Philodinida</taxon>
        <taxon>Philodinidae</taxon>
        <taxon>Rotaria</taxon>
    </lineage>
</organism>
<dbReference type="Proteomes" id="UP000663866">
    <property type="component" value="Unassembled WGS sequence"/>
</dbReference>